<proteinExistence type="predicted"/>
<organism evidence="2 3">
    <name type="scientific">Willisornis vidua</name>
    <name type="common">Xingu scale-backed antbird</name>
    <dbReference type="NCBI Taxonomy" id="1566151"/>
    <lineage>
        <taxon>Eukaryota</taxon>
        <taxon>Metazoa</taxon>
        <taxon>Chordata</taxon>
        <taxon>Craniata</taxon>
        <taxon>Vertebrata</taxon>
        <taxon>Euteleostomi</taxon>
        <taxon>Archelosauria</taxon>
        <taxon>Archosauria</taxon>
        <taxon>Dinosauria</taxon>
        <taxon>Saurischia</taxon>
        <taxon>Theropoda</taxon>
        <taxon>Coelurosauria</taxon>
        <taxon>Aves</taxon>
        <taxon>Neognathae</taxon>
        <taxon>Neoaves</taxon>
        <taxon>Telluraves</taxon>
        <taxon>Australaves</taxon>
        <taxon>Passeriformes</taxon>
        <taxon>Thamnophilidae</taxon>
        <taxon>Willisornis</taxon>
    </lineage>
</organism>
<keyword evidence="3" id="KW-1185">Reference proteome</keyword>
<gene>
    <name evidence="2" type="ORF">WISP_138817</name>
</gene>
<dbReference type="EMBL" id="WHWB01034702">
    <property type="protein sequence ID" value="KAJ7405538.1"/>
    <property type="molecule type" value="Genomic_DNA"/>
</dbReference>
<accession>A0ABQ9CMK1</accession>
<sequence length="88" mass="9978">MEKSNKGMKKTPPEYGYTPLEISTKDDPNNQELRVKRISGGEREAEELSVKSEEKSGQVPKWRGRKGWRQSKVNGTGGLRNGNSTRRM</sequence>
<name>A0ABQ9CMK1_9PASS</name>
<dbReference type="Proteomes" id="UP001145742">
    <property type="component" value="Unassembled WGS sequence"/>
</dbReference>
<reference evidence="2" key="1">
    <citation type="submission" date="2019-10" db="EMBL/GenBank/DDBJ databases">
        <authorList>
            <person name="Soares A.E.R."/>
            <person name="Aleixo A."/>
            <person name="Schneider P."/>
            <person name="Miyaki C.Y."/>
            <person name="Schneider M.P."/>
            <person name="Mello C."/>
            <person name="Vasconcelos A.T.R."/>
        </authorList>
    </citation>
    <scope>NUCLEOTIDE SEQUENCE</scope>
    <source>
        <tissue evidence="2">Muscle</tissue>
    </source>
</reference>
<protein>
    <submittedName>
        <fullName evidence="2">Uncharacterized protein</fullName>
    </submittedName>
</protein>
<evidence type="ECO:0000313" key="3">
    <source>
        <dbReference type="Proteomes" id="UP001145742"/>
    </source>
</evidence>
<evidence type="ECO:0000313" key="2">
    <source>
        <dbReference type="EMBL" id="KAJ7405538.1"/>
    </source>
</evidence>
<feature type="region of interest" description="Disordered" evidence="1">
    <location>
        <begin position="1"/>
        <end position="88"/>
    </location>
</feature>
<evidence type="ECO:0000256" key="1">
    <source>
        <dbReference type="SAM" id="MobiDB-lite"/>
    </source>
</evidence>
<feature type="compositionally biased region" description="Basic and acidic residues" evidence="1">
    <location>
        <begin position="23"/>
        <end position="56"/>
    </location>
</feature>
<comment type="caution">
    <text evidence="2">The sequence shown here is derived from an EMBL/GenBank/DDBJ whole genome shotgun (WGS) entry which is preliminary data.</text>
</comment>